<evidence type="ECO:0000256" key="10">
    <source>
        <dbReference type="ARBA" id="ARBA00023180"/>
    </source>
</evidence>
<comment type="subcellular location">
    <subcellularLocation>
        <location evidence="1">Membrane</location>
    </subcellularLocation>
</comment>
<keyword evidence="2" id="KW-0433">Leucine-rich repeat</keyword>
<evidence type="ECO:0000256" key="8">
    <source>
        <dbReference type="ARBA" id="ARBA00022989"/>
    </source>
</evidence>
<keyword evidence="8 12" id="KW-1133">Transmembrane helix</keyword>
<keyword evidence="5" id="KW-0677">Repeat</keyword>
<dbReference type="SUPFAM" id="SSF56112">
    <property type="entry name" value="Protein kinase-like (PK-like)"/>
    <property type="match status" value="1"/>
</dbReference>
<dbReference type="Gene3D" id="1.10.510.10">
    <property type="entry name" value="Transferase(Phosphotransferase) domain 1"/>
    <property type="match status" value="1"/>
</dbReference>
<keyword evidence="6" id="KW-0547">Nucleotide-binding</keyword>
<dbReference type="Proteomes" id="UP001161247">
    <property type="component" value="Chromosome 7"/>
</dbReference>
<evidence type="ECO:0000256" key="7">
    <source>
        <dbReference type="ARBA" id="ARBA00022840"/>
    </source>
</evidence>
<dbReference type="InterPro" id="IPR000719">
    <property type="entry name" value="Prot_kinase_dom"/>
</dbReference>
<evidence type="ECO:0000313" key="15">
    <source>
        <dbReference type="Proteomes" id="UP001161247"/>
    </source>
</evidence>
<evidence type="ECO:0000313" key="14">
    <source>
        <dbReference type="EMBL" id="CAI9114588.1"/>
    </source>
</evidence>
<organism evidence="14 15">
    <name type="scientific">Oldenlandia corymbosa var. corymbosa</name>
    <dbReference type="NCBI Taxonomy" id="529605"/>
    <lineage>
        <taxon>Eukaryota</taxon>
        <taxon>Viridiplantae</taxon>
        <taxon>Streptophyta</taxon>
        <taxon>Embryophyta</taxon>
        <taxon>Tracheophyta</taxon>
        <taxon>Spermatophyta</taxon>
        <taxon>Magnoliopsida</taxon>
        <taxon>eudicotyledons</taxon>
        <taxon>Gunneridae</taxon>
        <taxon>Pentapetalae</taxon>
        <taxon>asterids</taxon>
        <taxon>lamiids</taxon>
        <taxon>Gentianales</taxon>
        <taxon>Rubiaceae</taxon>
        <taxon>Rubioideae</taxon>
        <taxon>Spermacoceae</taxon>
        <taxon>Hedyotis-Oldenlandia complex</taxon>
        <taxon>Oldenlandia</taxon>
    </lineage>
</organism>
<dbReference type="GO" id="GO:0051707">
    <property type="term" value="P:response to other organism"/>
    <property type="evidence" value="ECO:0007669"/>
    <property type="project" value="UniProtKB-ARBA"/>
</dbReference>
<feature type="region of interest" description="Disordered" evidence="11">
    <location>
        <begin position="341"/>
        <end position="365"/>
    </location>
</feature>
<dbReference type="PANTHER" id="PTHR48007">
    <property type="entry name" value="LEUCINE-RICH REPEAT RECEPTOR-LIKE PROTEIN KINASE PXC1"/>
    <property type="match status" value="1"/>
</dbReference>
<dbReference type="FunFam" id="3.30.200.20:FF:000307">
    <property type="entry name" value="pollen receptor-like kinase 1"/>
    <property type="match status" value="1"/>
</dbReference>
<sequence>MGTQIGPPASRRIGSPPPTTSIKLVLITFGTLFFSLSHSSWLSWWWGSSTTTTWLHAYAAPIDVSTTESLMRFKTKLSYNDAFDTWNPSKFPSPCSGNYATWRGVLCSDGIVWGLQLENMGLTGEIDVDSLVPLHSLRTISLTNNSFQGPMPDWSKLGALKSLFLSNNRFSGQIPDDAFKGMTSLKKVYLGNNNFTGTIPKSLSTPKLLELRLENNQFTGLIPDFRPGLKLLNVSNNQLEGPIPSDLAKMDPTSFQGNKNVCGPPLGTTCNNSLPPLPDQAALQSPPDASNANNAPAAGKTISSPASSHQRVSRDVIIVISGLIALVIVIVAIAIYQRGRKDQTPRLGRAQNSSTEKHGSISSSNHLQVVGMEANTNNTKAAPMSAANGNSNTTTNTVVAATGNRKKVKTNETNKLSFVRDDRQQFDLQDLLRASAEVLGSGNFGSSYKAVLMDGQAVVVKRFKQMNNVGKEDFHEHMRRLGRLVHPNLLPLVAYYYRKEEKLLVFDYIQNGSLASHLHGKHSVDQPALDWPTRLKIVKGVAKGLAYLHAELPSVSLPHGHLKSSNVVLDENCQPLLMDYALVPVVNPHQVQQLLVAYKSPEYAQHGRTTRKTDVWNLGILILEILTSKFPANYIAQDTGPVTSFSSYVSELAAWIDHHATPVKIDASKSNNPKEDTVFDTEMRNTKSSQAQMIKLLKIGLACCVEDLEKRWDLMDAIAKIDDVHERDTKERDHLEPVELI</sequence>
<dbReference type="Pfam" id="PF00560">
    <property type="entry name" value="LRR_1"/>
    <property type="match status" value="1"/>
</dbReference>
<dbReference type="Gene3D" id="3.80.10.10">
    <property type="entry name" value="Ribonuclease Inhibitor"/>
    <property type="match status" value="2"/>
</dbReference>
<evidence type="ECO:0000256" key="5">
    <source>
        <dbReference type="ARBA" id="ARBA00022737"/>
    </source>
</evidence>
<keyword evidence="15" id="KW-1185">Reference proteome</keyword>
<dbReference type="InterPro" id="IPR032675">
    <property type="entry name" value="LRR_dom_sf"/>
</dbReference>
<dbReference type="SMART" id="SM00369">
    <property type="entry name" value="LRR_TYP"/>
    <property type="match status" value="2"/>
</dbReference>
<protein>
    <submittedName>
        <fullName evidence="14">OLC1v1015342C1</fullName>
    </submittedName>
</protein>
<evidence type="ECO:0000259" key="13">
    <source>
        <dbReference type="PROSITE" id="PS50011"/>
    </source>
</evidence>
<feature type="transmembrane region" description="Helical" evidence="12">
    <location>
        <begin position="21"/>
        <end position="46"/>
    </location>
</feature>
<evidence type="ECO:0000256" key="12">
    <source>
        <dbReference type="SAM" id="Phobius"/>
    </source>
</evidence>
<feature type="compositionally biased region" description="Low complexity" evidence="11">
    <location>
        <begin position="285"/>
        <end position="298"/>
    </location>
</feature>
<feature type="compositionally biased region" description="Polar residues" evidence="11">
    <location>
        <begin position="350"/>
        <end position="365"/>
    </location>
</feature>
<dbReference type="PANTHER" id="PTHR48007:SF64">
    <property type="entry name" value="POLLEN RECEPTOR-LIKE KINASE 1"/>
    <property type="match status" value="1"/>
</dbReference>
<dbReference type="Pfam" id="PF13855">
    <property type="entry name" value="LRR_8"/>
    <property type="match status" value="1"/>
</dbReference>
<evidence type="ECO:0000256" key="9">
    <source>
        <dbReference type="ARBA" id="ARBA00023136"/>
    </source>
</evidence>
<dbReference type="Pfam" id="PF07714">
    <property type="entry name" value="PK_Tyr_Ser-Thr"/>
    <property type="match status" value="1"/>
</dbReference>
<evidence type="ECO:0000256" key="3">
    <source>
        <dbReference type="ARBA" id="ARBA00022692"/>
    </source>
</evidence>
<keyword evidence="3 12" id="KW-0812">Transmembrane</keyword>
<dbReference type="SUPFAM" id="SSF52058">
    <property type="entry name" value="L domain-like"/>
    <property type="match status" value="1"/>
</dbReference>
<feature type="region of interest" description="Disordered" evidence="11">
    <location>
        <begin position="270"/>
        <end position="307"/>
    </location>
</feature>
<keyword evidence="7" id="KW-0067">ATP-binding</keyword>
<feature type="domain" description="Protein kinase" evidence="13">
    <location>
        <begin position="433"/>
        <end position="728"/>
    </location>
</feature>
<dbReference type="FunFam" id="3.80.10.10:FF:000041">
    <property type="entry name" value="LRR receptor-like serine/threonine-protein kinase ERECTA"/>
    <property type="match status" value="1"/>
</dbReference>
<accession>A0AAV1E6G4</accession>
<dbReference type="InterPro" id="IPR011009">
    <property type="entry name" value="Kinase-like_dom_sf"/>
</dbReference>
<dbReference type="Gene3D" id="3.30.200.20">
    <property type="entry name" value="Phosphorylase Kinase, domain 1"/>
    <property type="match status" value="1"/>
</dbReference>
<gene>
    <name evidence="14" type="ORF">OLC1_LOCUS21294</name>
</gene>
<name>A0AAV1E6G4_OLDCO</name>
<keyword evidence="4" id="KW-0732">Signal</keyword>
<dbReference type="GO" id="GO:0005524">
    <property type="term" value="F:ATP binding"/>
    <property type="evidence" value="ECO:0007669"/>
    <property type="project" value="UniProtKB-KW"/>
</dbReference>
<keyword evidence="9 12" id="KW-0472">Membrane</keyword>
<dbReference type="InterPro" id="IPR001611">
    <property type="entry name" value="Leu-rich_rpt"/>
</dbReference>
<dbReference type="PROSITE" id="PS50011">
    <property type="entry name" value="PROTEIN_KINASE_DOM"/>
    <property type="match status" value="1"/>
</dbReference>
<reference evidence="14" key="1">
    <citation type="submission" date="2023-03" db="EMBL/GenBank/DDBJ databases">
        <authorList>
            <person name="Julca I."/>
        </authorList>
    </citation>
    <scope>NUCLEOTIDE SEQUENCE</scope>
</reference>
<dbReference type="GO" id="GO:0006952">
    <property type="term" value="P:defense response"/>
    <property type="evidence" value="ECO:0007669"/>
    <property type="project" value="UniProtKB-ARBA"/>
</dbReference>
<keyword evidence="10" id="KW-0325">Glycoprotein</keyword>
<evidence type="ECO:0000256" key="4">
    <source>
        <dbReference type="ARBA" id="ARBA00022729"/>
    </source>
</evidence>
<dbReference type="GO" id="GO:0004672">
    <property type="term" value="F:protein kinase activity"/>
    <property type="evidence" value="ECO:0007669"/>
    <property type="project" value="InterPro"/>
</dbReference>
<dbReference type="AlphaFoldDB" id="A0AAV1E6G4"/>
<dbReference type="EMBL" id="OX459124">
    <property type="protein sequence ID" value="CAI9114588.1"/>
    <property type="molecule type" value="Genomic_DNA"/>
</dbReference>
<evidence type="ECO:0000256" key="1">
    <source>
        <dbReference type="ARBA" id="ARBA00004370"/>
    </source>
</evidence>
<evidence type="ECO:0000256" key="11">
    <source>
        <dbReference type="SAM" id="MobiDB-lite"/>
    </source>
</evidence>
<feature type="transmembrane region" description="Helical" evidence="12">
    <location>
        <begin position="316"/>
        <end position="336"/>
    </location>
</feature>
<dbReference type="InterPro" id="IPR003591">
    <property type="entry name" value="Leu-rich_rpt_typical-subtyp"/>
</dbReference>
<evidence type="ECO:0000256" key="2">
    <source>
        <dbReference type="ARBA" id="ARBA00022614"/>
    </source>
</evidence>
<dbReference type="InterPro" id="IPR001245">
    <property type="entry name" value="Ser-Thr/Tyr_kinase_cat_dom"/>
</dbReference>
<proteinExistence type="predicted"/>
<evidence type="ECO:0000256" key="6">
    <source>
        <dbReference type="ARBA" id="ARBA00022741"/>
    </source>
</evidence>
<dbReference type="InterPro" id="IPR046959">
    <property type="entry name" value="PRK1-6/SRF4-like"/>
</dbReference>
<dbReference type="GO" id="GO:0016020">
    <property type="term" value="C:membrane"/>
    <property type="evidence" value="ECO:0007669"/>
    <property type="project" value="UniProtKB-SubCell"/>
</dbReference>